<evidence type="ECO:0008006" key="2">
    <source>
        <dbReference type="Google" id="ProtNLM"/>
    </source>
</evidence>
<dbReference type="Gene3D" id="3.60.10.10">
    <property type="entry name" value="Endonuclease/exonuclease/phosphatase"/>
    <property type="match status" value="1"/>
</dbReference>
<protein>
    <recommendedName>
        <fullName evidence="2">Craniofacial development protein 2-like</fullName>
    </recommendedName>
</protein>
<accession>A0A1S4D4E0</accession>
<dbReference type="AlphaFoldDB" id="A0A1S4D4E0"/>
<sequence>MRAHFESQTFCLKQMLEVQDGIVSSYTPQAGLDEEVKRRFWEGVDFNDHIGSTTGGYGEVHGGFDFGDRNGGGTSLLDFAKVFEMVIANSSFSKREEYLVTFQSAVAKTQIDYLLLGRYDRGLCKDCKVIPDKAQELEGRLSVIGAWRSCVQVIGYWSLEEWRGRKRYVDDDGEAAREVLGVLKGFSGGHKEAKTAAFGHLYEELGNKGREKKLFRLAKARERMTQDLDQGDQDITLGELGHSEGHRDFGYCRRIKVEEVVGAMRKMSKGRATVPDKIPVEFWKYMGRASLEWLTGLFSVIFRTKKMPDE</sequence>
<dbReference type="InterPro" id="IPR036691">
    <property type="entry name" value="Endo/exonu/phosph_ase_sf"/>
</dbReference>
<organism evidence="1">
    <name type="scientific">Nicotiana tabacum</name>
    <name type="common">Common tobacco</name>
    <dbReference type="NCBI Taxonomy" id="4097"/>
    <lineage>
        <taxon>Eukaryota</taxon>
        <taxon>Viridiplantae</taxon>
        <taxon>Streptophyta</taxon>
        <taxon>Embryophyta</taxon>
        <taxon>Tracheophyta</taxon>
        <taxon>Spermatophyta</taxon>
        <taxon>Magnoliopsida</taxon>
        <taxon>eudicotyledons</taxon>
        <taxon>Gunneridae</taxon>
        <taxon>Pentapetalae</taxon>
        <taxon>asterids</taxon>
        <taxon>lamiids</taxon>
        <taxon>Solanales</taxon>
        <taxon>Solanaceae</taxon>
        <taxon>Nicotianoideae</taxon>
        <taxon>Nicotianeae</taxon>
        <taxon>Nicotiana</taxon>
    </lineage>
</organism>
<dbReference type="RefSeq" id="XP_016508208.1">
    <property type="nucleotide sequence ID" value="XM_016652722.1"/>
</dbReference>
<evidence type="ECO:0000313" key="1">
    <source>
        <dbReference type="RefSeq" id="XP_016508208.1"/>
    </source>
</evidence>
<name>A0A1S4D4E0_TOBAC</name>
<dbReference type="OrthoDB" id="1726353at2759"/>
<dbReference type="PANTHER" id="PTHR23227">
    <property type="entry name" value="BUCENTAUR RELATED"/>
    <property type="match status" value="1"/>
</dbReference>
<gene>
    <name evidence="1" type="primary">LOC107825810</name>
</gene>
<dbReference type="STRING" id="4097.A0A1S4D4E0"/>
<reference evidence="1" key="1">
    <citation type="submission" date="2025-08" db="UniProtKB">
        <authorList>
            <consortium name="RefSeq"/>
        </authorList>
    </citation>
    <scope>IDENTIFICATION</scope>
</reference>
<proteinExistence type="predicted"/>
<dbReference type="PANTHER" id="PTHR23227:SF67">
    <property type="entry name" value="CRANIOFACIAL DEVELOPMENT PROTEIN 2-LIKE"/>
    <property type="match status" value="1"/>
</dbReference>
<dbReference type="InterPro" id="IPR027124">
    <property type="entry name" value="Swc5/CFDP1/2"/>
</dbReference>
<dbReference type="KEGG" id="nta:107825810"/>
<dbReference type="PaxDb" id="4097-A0A1S4D4E0"/>